<evidence type="ECO:0000256" key="1">
    <source>
        <dbReference type="SAM" id="SignalP"/>
    </source>
</evidence>
<evidence type="ECO:0000313" key="2">
    <source>
        <dbReference type="EMBL" id="RNA01829.1"/>
    </source>
</evidence>
<feature type="signal peptide" evidence="1">
    <location>
        <begin position="1"/>
        <end position="29"/>
    </location>
</feature>
<name>A0A3M7PSC7_BRAPC</name>
<protein>
    <submittedName>
        <fullName evidence="2">Uncharacterized protein</fullName>
    </submittedName>
</protein>
<proteinExistence type="predicted"/>
<sequence length="140" mass="15979">MTAGLGTRVLLFQVILNIKLLITPVKVKSRQAYSPDLPKNLVNTFGTIHTKLTMSTYNSVKDVWRVLKKPKADQEILRKILTINQWLFGTMVVSQIPNLDCLIDNATCQNFVAETILKEIKLKIKNSYVNKVRMFVSDEI</sequence>
<gene>
    <name evidence="2" type="ORF">BpHYR1_020487</name>
</gene>
<dbReference type="AlphaFoldDB" id="A0A3M7PSC7"/>
<keyword evidence="1" id="KW-0732">Signal</keyword>
<comment type="caution">
    <text evidence="2">The sequence shown here is derived from an EMBL/GenBank/DDBJ whole genome shotgun (WGS) entry which is preliminary data.</text>
</comment>
<accession>A0A3M7PSC7</accession>
<evidence type="ECO:0000313" key="3">
    <source>
        <dbReference type="Proteomes" id="UP000276133"/>
    </source>
</evidence>
<organism evidence="2 3">
    <name type="scientific">Brachionus plicatilis</name>
    <name type="common">Marine rotifer</name>
    <name type="synonym">Brachionus muelleri</name>
    <dbReference type="NCBI Taxonomy" id="10195"/>
    <lineage>
        <taxon>Eukaryota</taxon>
        <taxon>Metazoa</taxon>
        <taxon>Spiralia</taxon>
        <taxon>Gnathifera</taxon>
        <taxon>Rotifera</taxon>
        <taxon>Eurotatoria</taxon>
        <taxon>Monogononta</taxon>
        <taxon>Pseudotrocha</taxon>
        <taxon>Ploima</taxon>
        <taxon>Brachionidae</taxon>
        <taxon>Brachionus</taxon>
    </lineage>
</organism>
<feature type="chain" id="PRO_5017943050" evidence="1">
    <location>
        <begin position="30"/>
        <end position="140"/>
    </location>
</feature>
<reference evidence="2 3" key="1">
    <citation type="journal article" date="2018" name="Sci. Rep.">
        <title>Genomic signatures of local adaptation to the degree of environmental predictability in rotifers.</title>
        <authorList>
            <person name="Franch-Gras L."/>
            <person name="Hahn C."/>
            <person name="Garcia-Roger E.M."/>
            <person name="Carmona M.J."/>
            <person name="Serra M."/>
            <person name="Gomez A."/>
        </authorList>
    </citation>
    <scope>NUCLEOTIDE SEQUENCE [LARGE SCALE GENOMIC DNA]</scope>
    <source>
        <strain evidence="2">HYR1</strain>
    </source>
</reference>
<dbReference type="Proteomes" id="UP000276133">
    <property type="component" value="Unassembled WGS sequence"/>
</dbReference>
<keyword evidence="3" id="KW-1185">Reference proteome</keyword>
<dbReference type="EMBL" id="REGN01009154">
    <property type="protein sequence ID" value="RNA01829.1"/>
    <property type="molecule type" value="Genomic_DNA"/>
</dbReference>